<feature type="chain" id="PRO_5042067622" evidence="1">
    <location>
        <begin position="37"/>
        <end position="512"/>
    </location>
</feature>
<reference evidence="2 3" key="2">
    <citation type="journal article" date="2022" name="Mar. Drugs">
        <title>Bioassay-Guided Fractionation Leads to the Detection of Cholic Acid Generated by the Rare Thalassomonas sp.</title>
        <authorList>
            <person name="Pheiffer F."/>
            <person name="Schneider Y.K."/>
            <person name="Hansen E.H."/>
            <person name="Andersen J.H."/>
            <person name="Isaksson J."/>
            <person name="Busche T."/>
            <person name="R C."/>
            <person name="Kalinowski J."/>
            <person name="Zyl L.V."/>
            <person name="Trindade M."/>
        </authorList>
    </citation>
    <scope>NUCLEOTIDE SEQUENCE [LARGE SCALE GENOMIC DNA]</scope>
    <source>
        <strain evidence="2 3">XOM25</strain>
    </source>
</reference>
<feature type="signal peptide" evidence="1">
    <location>
        <begin position="1"/>
        <end position="36"/>
    </location>
</feature>
<dbReference type="KEGG" id="tvd:SG34_009010"/>
<dbReference type="Proteomes" id="UP000032352">
    <property type="component" value="Chromosome"/>
</dbReference>
<reference evidence="2 3" key="1">
    <citation type="journal article" date="2015" name="Genome Announc.">
        <title>Draft Genome Sequences of Marine Isolates of Thalassomonas viridans and Thalassomonas actiniarum.</title>
        <authorList>
            <person name="Olonade I."/>
            <person name="van Zyl L.J."/>
            <person name="Trindade M."/>
        </authorList>
    </citation>
    <scope>NUCLEOTIDE SEQUENCE [LARGE SCALE GENOMIC DNA]</scope>
    <source>
        <strain evidence="2 3">XOM25</strain>
    </source>
</reference>
<dbReference type="EMBL" id="CP059733">
    <property type="protein sequence ID" value="WDE07006.1"/>
    <property type="molecule type" value="Genomic_DNA"/>
</dbReference>
<name>A0AAF0CAX4_9GAMM</name>
<gene>
    <name evidence="2" type="ORF">SG34_009010</name>
</gene>
<protein>
    <submittedName>
        <fullName evidence="2">Internalin</fullName>
    </submittedName>
</protein>
<keyword evidence="3" id="KW-1185">Reference proteome</keyword>
<organism evidence="2 3">
    <name type="scientific">Thalassomonas viridans</name>
    <dbReference type="NCBI Taxonomy" id="137584"/>
    <lineage>
        <taxon>Bacteria</taxon>
        <taxon>Pseudomonadati</taxon>
        <taxon>Pseudomonadota</taxon>
        <taxon>Gammaproteobacteria</taxon>
        <taxon>Alteromonadales</taxon>
        <taxon>Colwelliaceae</taxon>
        <taxon>Thalassomonas</taxon>
    </lineage>
</organism>
<evidence type="ECO:0000256" key="1">
    <source>
        <dbReference type="SAM" id="SignalP"/>
    </source>
</evidence>
<evidence type="ECO:0000313" key="2">
    <source>
        <dbReference type="EMBL" id="WDE07006.1"/>
    </source>
</evidence>
<accession>A0AAF0CAX4</accession>
<evidence type="ECO:0000313" key="3">
    <source>
        <dbReference type="Proteomes" id="UP000032352"/>
    </source>
</evidence>
<proteinExistence type="predicted"/>
<sequence>MNSFVNNLACGKFARLTALASVMALPALSNIGLAQASQIPATVSDHIVLGTAYDSGREKFLNHQPVAGCVHLSGNTEANVTYKNDTSYDDVLSMLNGGVEVGIDFPVVRANAGATLATETASSKYVSSFSLYSYVSPPKEKYSPVDVNKGYTLSTTGNELVQQTAGEIYDVAGDEFVSEISYGAYMLVNMRIEYLNERDKLEIGGELDVDIAGGVVNVNGRLNYLDEEEKQSVRIVVRSLQNGGDPLALFQTIPSNIMACTLENPAPCFDLLKRSVDYAKNTFPDQLRVIQGSDQGCKSILDPSENAGYNVVSYTTSRYDQASVELLQLVDQYEPINWTTTTLIRDHEKDYKAALIDQERAERLLTEYGVWLDDTHAEQLKVIKAQANNNAWLHYRIAQYCRDNPYGTACHDYNSQVDNECNAQSADNMCFASYDEALLKVESDIDQSSWSQCETARSKVAQSGSVQDSVTQNYRALGWAPVLIDNANPVSGVSAWMPCGYALTTYGDHFKG</sequence>
<keyword evidence="1" id="KW-0732">Signal</keyword>
<dbReference type="RefSeq" id="WP_044842429.1">
    <property type="nucleotide sequence ID" value="NZ_CP059733.1"/>
</dbReference>
<dbReference type="AlphaFoldDB" id="A0AAF0CAX4"/>